<dbReference type="PIRSF" id="PIRSF005378">
    <property type="entry name" value="RNA3'_term_phos_cycl_euk"/>
    <property type="match status" value="1"/>
</dbReference>
<dbReference type="Proteomes" id="UP000790347">
    <property type="component" value="Unassembled WGS sequence"/>
</dbReference>
<evidence type="ECO:0000256" key="8">
    <source>
        <dbReference type="PIRSR" id="PIRSR005378-2"/>
    </source>
</evidence>
<dbReference type="NCBIfam" id="TIGR03399">
    <property type="entry name" value="RNA_3prim_cycl"/>
    <property type="match status" value="1"/>
</dbReference>
<keyword evidence="8" id="KW-0067">ATP-binding</keyword>
<dbReference type="InterPro" id="IPR013792">
    <property type="entry name" value="RNA3'P_cycl/enolpyr_Trfase_a/b"/>
</dbReference>
<evidence type="ECO:0000256" key="3">
    <source>
        <dbReference type="ARBA" id="ARBA00021428"/>
    </source>
</evidence>
<reference evidence="12" key="1">
    <citation type="submission" date="2013-05" db="EMBL/GenBank/DDBJ databases">
        <authorList>
            <person name="Yim A.K.Y."/>
            <person name="Chan T.F."/>
            <person name="Ji K.M."/>
            <person name="Liu X.Y."/>
            <person name="Zhou J.W."/>
            <person name="Li R.Q."/>
            <person name="Yang K.Y."/>
            <person name="Li J."/>
            <person name="Li M."/>
            <person name="Law P.T.W."/>
            <person name="Wu Y.L."/>
            <person name="Cai Z.L."/>
            <person name="Qin H."/>
            <person name="Bao Y."/>
            <person name="Leung R.K.K."/>
            <person name="Ng P.K.S."/>
            <person name="Zou J."/>
            <person name="Zhong X.J."/>
            <person name="Ran P.X."/>
            <person name="Zhong N.S."/>
            <person name="Liu Z.G."/>
            <person name="Tsui S.K.W."/>
        </authorList>
    </citation>
    <scope>NUCLEOTIDE SEQUENCE</scope>
    <source>
        <strain evidence="12">Derf</strain>
        <tissue evidence="12">Whole organism</tissue>
    </source>
</reference>
<sequence>MDKEYRQIDGSHLEGGGQILRNATVLSSLLNIPIEVVNIRAGRPRPGLAAQHLHGLYLARDITNGELLNAEIGSTIIRYRPMKIMAGTYKTDIRTAGSITLILQTAIPLLLYANSPSTIEFRGGGTHVPFAPFVNFFTDILPDYLPFMNQIQIHCDRYGFYPQGGGHVSCQINPANLTTPLPLQPIEQIDFGQLIEIDGFVLISGQIRRPIAEANIRSAMQIFDNQQQIIDNKDRIKITINECRARNDALAVMFTARTTTNCHLSVSNLASRRNEMNSDNYGKQVAEKLCHQLQQKCCVDEYVQDQLIIYMALAAGTSRIITGEITMHTHTAIWITEQLTGVEFIIKPLKSNNLLNMIECKGIAYMPETFYPS</sequence>
<dbReference type="InterPro" id="IPR023797">
    <property type="entry name" value="RNA3'_phos_cyclase_dom"/>
</dbReference>
<evidence type="ECO:0000313" key="12">
    <source>
        <dbReference type="EMBL" id="KAH9521649.1"/>
    </source>
</evidence>
<gene>
    <name evidence="12" type="ORF">DERF_005285</name>
    <name evidence="11" type="ORF">HUG17_3666</name>
</gene>
<feature type="binding site" evidence="8">
    <location>
        <position position="104"/>
    </location>
    <ligand>
        <name>ATP</name>
        <dbReference type="ChEBI" id="CHEBI:30616"/>
    </ligand>
</feature>
<evidence type="ECO:0000256" key="1">
    <source>
        <dbReference type="ARBA" id="ARBA00009206"/>
    </source>
</evidence>
<feature type="domain" description="RNA 3'-terminal phosphate cyclase" evidence="9">
    <location>
        <begin position="13"/>
        <end position="345"/>
    </location>
</feature>
<dbReference type="GO" id="GO:0005524">
    <property type="term" value="F:ATP binding"/>
    <property type="evidence" value="ECO:0007669"/>
    <property type="project" value="UniProtKB-KW"/>
</dbReference>
<evidence type="ECO:0000256" key="2">
    <source>
        <dbReference type="ARBA" id="ARBA00012725"/>
    </source>
</evidence>
<feature type="active site" description="Tele-AMP-histidine intermediate" evidence="7">
    <location>
        <position position="328"/>
    </location>
</feature>
<evidence type="ECO:0000313" key="13">
    <source>
        <dbReference type="Proteomes" id="UP000790347"/>
    </source>
</evidence>
<name>A0A922L6F3_DERFA</name>
<dbReference type="PANTHER" id="PTHR11096">
    <property type="entry name" value="RNA 3' TERMINAL PHOSPHATE CYCLASE"/>
    <property type="match status" value="1"/>
</dbReference>
<keyword evidence="5 8" id="KW-0547">Nucleotide-binding</keyword>
<dbReference type="InterPro" id="IPR017770">
    <property type="entry name" value="RNA3'_term_phos_cyc_type_1"/>
</dbReference>
<proteinExistence type="inferred from homology"/>
<evidence type="ECO:0000256" key="4">
    <source>
        <dbReference type="ARBA" id="ARBA00022598"/>
    </source>
</evidence>
<evidence type="ECO:0000313" key="11">
    <source>
        <dbReference type="EMBL" id="KAH7639633.1"/>
    </source>
</evidence>
<dbReference type="InterPro" id="IPR037136">
    <property type="entry name" value="RNA3'_phos_cyclase_dom_sf"/>
</dbReference>
<dbReference type="Proteomes" id="UP000828236">
    <property type="component" value="Unassembled WGS sequence"/>
</dbReference>
<dbReference type="AlphaFoldDB" id="A0A922L6F3"/>
<evidence type="ECO:0000259" key="10">
    <source>
        <dbReference type="Pfam" id="PF05189"/>
    </source>
</evidence>
<dbReference type="EMBL" id="ASGP02000002">
    <property type="protein sequence ID" value="KAH9521649.1"/>
    <property type="molecule type" value="Genomic_DNA"/>
</dbReference>
<dbReference type="Gene3D" id="3.30.360.20">
    <property type="entry name" value="RNA 3'-terminal phosphate cyclase, insert domain"/>
    <property type="match status" value="1"/>
</dbReference>
<dbReference type="Pfam" id="PF05189">
    <property type="entry name" value="RTC_insert"/>
    <property type="match status" value="1"/>
</dbReference>
<comment type="caution">
    <text evidence="12">The sequence shown here is derived from an EMBL/GenBank/DDBJ whole genome shotgun (WGS) entry which is preliminary data.</text>
</comment>
<dbReference type="Pfam" id="PF01137">
    <property type="entry name" value="RTC"/>
    <property type="match status" value="1"/>
</dbReference>
<evidence type="ECO:0000259" key="9">
    <source>
        <dbReference type="Pfam" id="PF01137"/>
    </source>
</evidence>
<dbReference type="GO" id="GO:0005634">
    <property type="term" value="C:nucleus"/>
    <property type="evidence" value="ECO:0007669"/>
    <property type="project" value="TreeGrafter"/>
</dbReference>
<dbReference type="InterPro" id="IPR036553">
    <property type="entry name" value="RPTC_insert"/>
</dbReference>
<reference evidence="12" key="4">
    <citation type="journal article" date="2022" name="Res Sq">
        <title>Comparative Genomics Reveals Insights into the Divergent Evolution of Astigmatic Mites and Household Pest Adaptations.</title>
        <authorList>
            <person name="Xiong Q."/>
            <person name="Wan A.T.-Y."/>
            <person name="Liu X.-Y."/>
            <person name="Fung C.S.-H."/>
            <person name="Xiao X."/>
            <person name="Malainual N."/>
            <person name="Hou J."/>
            <person name="Wang L."/>
            <person name="Wang M."/>
            <person name="Yang K."/>
            <person name="Cui Y."/>
            <person name="Leung E."/>
            <person name="Nong W."/>
            <person name="Shin S.-K."/>
            <person name="Au S."/>
            <person name="Jeong K.Y."/>
            <person name="Chew F.T."/>
            <person name="Hui J."/>
            <person name="Leung T.F."/>
            <person name="Tungtrongchitr A."/>
            <person name="Zhong N."/>
            <person name="Liu Z."/>
            <person name="Tsui S."/>
        </authorList>
    </citation>
    <scope>NUCLEOTIDE SEQUENCE</scope>
    <source>
        <strain evidence="12">Derf</strain>
        <tissue evidence="12">Whole organism</tissue>
    </source>
</reference>
<dbReference type="EC" id="6.5.1.4" evidence="2"/>
<dbReference type="GO" id="GO:0006396">
    <property type="term" value="P:RNA processing"/>
    <property type="evidence" value="ECO:0007669"/>
    <property type="project" value="InterPro"/>
</dbReference>
<reference evidence="11" key="3">
    <citation type="journal article" date="2021" name="World Allergy Organ. J.">
        <title>Chromosome-level assembly of Dermatophagoides farinae genome and transcriptome reveals two novel allergens Der f 37 and Der f 39.</title>
        <authorList>
            <person name="Chen J."/>
            <person name="Cai Z."/>
            <person name="Fan D."/>
            <person name="Hu J."/>
            <person name="Hou Y."/>
            <person name="He Y."/>
            <person name="Zhang Z."/>
            <person name="Zhao Z."/>
            <person name="Gao P."/>
            <person name="Hu W."/>
            <person name="Sun J."/>
            <person name="Li J."/>
            <person name="Ji K."/>
        </authorList>
    </citation>
    <scope>NUCLEOTIDE SEQUENCE</scope>
    <source>
        <strain evidence="11">JKM2019</strain>
    </source>
</reference>
<keyword evidence="4" id="KW-0436">Ligase</keyword>
<protein>
    <recommendedName>
        <fullName evidence="3">RNA 3'-terminal phosphate cyclase</fullName>
        <ecNumber evidence="2">6.5.1.4</ecNumber>
    </recommendedName>
</protein>
<dbReference type="Gene3D" id="3.65.10.20">
    <property type="entry name" value="RNA 3'-terminal phosphate cyclase domain"/>
    <property type="match status" value="1"/>
</dbReference>
<comment type="similarity">
    <text evidence="1">Belongs to the RNA 3'-terminal cyclase family. Type 1 subfamily.</text>
</comment>
<dbReference type="InterPro" id="IPR000228">
    <property type="entry name" value="RNA3'_term_phos_cyc"/>
</dbReference>
<feature type="binding site" evidence="8">
    <location>
        <begin position="302"/>
        <end position="306"/>
    </location>
    <ligand>
        <name>ATP</name>
        <dbReference type="ChEBI" id="CHEBI:30616"/>
    </ligand>
</feature>
<organism evidence="12 13">
    <name type="scientific">Dermatophagoides farinae</name>
    <name type="common">American house dust mite</name>
    <dbReference type="NCBI Taxonomy" id="6954"/>
    <lineage>
        <taxon>Eukaryota</taxon>
        <taxon>Metazoa</taxon>
        <taxon>Ecdysozoa</taxon>
        <taxon>Arthropoda</taxon>
        <taxon>Chelicerata</taxon>
        <taxon>Arachnida</taxon>
        <taxon>Acari</taxon>
        <taxon>Acariformes</taxon>
        <taxon>Sarcoptiformes</taxon>
        <taxon>Astigmata</taxon>
        <taxon>Psoroptidia</taxon>
        <taxon>Analgoidea</taxon>
        <taxon>Pyroglyphidae</taxon>
        <taxon>Dermatophagoidinae</taxon>
        <taxon>Dermatophagoides</taxon>
    </lineage>
</organism>
<evidence type="ECO:0000256" key="7">
    <source>
        <dbReference type="PIRSR" id="PIRSR005378-1"/>
    </source>
</evidence>
<keyword evidence="13" id="KW-1185">Reference proteome</keyword>
<dbReference type="EMBL" id="SDOV01000007">
    <property type="protein sequence ID" value="KAH7639633.1"/>
    <property type="molecule type" value="Genomic_DNA"/>
</dbReference>
<dbReference type="SUPFAM" id="SSF55205">
    <property type="entry name" value="EPT/RTPC-like"/>
    <property type="match status" value="2"/>
</dbReference>
<accession>A0A922L6F3</accession>
<feature type="domain" description="RNA 3'-terminal phosphate cyclase insert" evidence="10">
    <location>
        <begin position="190"/>
        <end position="293"/>
    </location>
</feature>
<dbReference type="InterPro" id="IPR013791">
    <property type="entry name" value="RNA3'-term_phos_cycl_insert"/>
</dbReference>
<evidence type="ECO:0000256" key="6">
    <source>
        <dbReference type="ARBA" id="ARBA00024481"/>
    </source>
</evidence>
<reference evidence="11" key="2">
    <citation type="submission" date="2020-06" db="EMBL/GenBank/DDBJ databases">
        <authorList>
            <person name="Ji K."/>
            <person name="Li J."/>
        </authorList>
    </citation>
    <scope>NUCLEOTIDE SEQUENCE</scope>
    <source>
        <strain evidence="11">JKM2019</strain>
        <tissue evidence="11">Whole body</tissue>
    </source>
</reference>
<dbReference type="PANTHER" id="PTHR11096:SF0">
    <property type="entry name" value="RNA 3'-TERMINAL PHOSPHATE CYCLASE"/>
    <property type="match status" value="1"/>
</dbReference>
<evidence type="ECO:0000256" key="5">
    <source>
        <dbReference type="ARBA" id="ARBA00022741"/>
    </source>
</evidence>
<comment type="catalytic activity">
    <reaction evidence="6">
        <text>a 3'-end 3'-phospho-ribonucleotide-RNA + ATP = a 3'-end 2',3'-cyclophospho-ribonucleotide-RNA + AMP + diphosphate</text>
        <dbReference type="Rhea" id="RHEA:23976"/>
        <dbReference type="Rhea" id="RHEA-COMP:10463"/>
        <dbReference type="Rhea" id="RHEA-COMP:10464"/>
        <dbReference type="ChEBI" id="CHEBI:30616"/>
        <dbReference type="ChEBI" id="CHEBI:33019"/>
        <dbReference type="ChEBI" id="CHEBI:83062"/>
        <dbReference type="ChEBI" id="CHEBI:83064"/>
        <dbReference type="ChEBI" id="CHEBI:456215"/>
        <dbReference type="EC" id="6.5.1.4"/>
    </reaction>
</comment>
<dbReference type="GO" id="GO:0003963">
    <property type="term" value="F:RNA-3'-phosphate cyclase activity"/>
    <property type="evidence" value="ECO:0007669"/>
    <property type="project" value="UniProtKB-EC"/>
</dbReference>